<evidence type="ECO:0000313" key="10">
    <source>
        <dbReference type="EMBL" id="CAF2089544.1"/>
    </source>
</evidence>
<gene>
    <name evidence="12" type="ORF">OVN521_LOCUS1915</name>
    <name evidence="13" type="ORF">UXM345_LOCUS10955</name>
    <name evidence="11" type="ORF">WKI299_LOCUS22299</name>
    <name evidence="10" type="ORF">XDN619_LOCUS16325</name>
</gene>
<feature type="transmembrane region" description="Helical" evidence="8">
    <location>
        <begin position="932"/>
        <end position="954"/>
    </location>
</feature>
<dbReference type="EMBL" id="CAJOBG010000140">
    <property type="protein sequence ID" value="CAF3765170.1"/>
    <property type="molecule type" value="Genomic_DNA"/>
</dbReference>
<keyword evidence="4 8" id="KW-1133">Transmembrane helix</keyword>
<dbReference type="Gene3D" id="1.10.4160.10">
    <property type="entry name" value="Hydantoin permease"/>
    <property type="match status" value="1"/>
</dbReference>
<dbReference type="GO" id="GO:0005216">
    <property type="term" value="F:monoatomic ion channel activity"/>
    <property type="evidence" value="ECO:0007669"/>
    <property type="project" value="InterPro"/>
</dbReference>
<evidence type="ECO:0000313" key="11">
    <source>
        <dbReference type="EMBL" id="CAF2111175.1"/>
    </source>
</evidence>
<dbReference type="Proteomes" id="UP000663887">
    <property type="component" value="Unassembled WGS sequence"/>
</dbReference>
<evidence type="ECO:0000313" key="15">
    <source>
        <dbReference type="Proteomes" id="UP000663887"/>
    </source>
</evidence>
<dbReference type="GO" id="GO:0005886">
    <property type="term" value="C:plasma membrane"/>
    <property type="evidence" value="ECO:0007669"/>
    <property type="project" value="TreeGrafter"/>
</dbReference>
<feature type="transmembrane region" description="Helical" evidence="8">
    <location>
        <begin position="846"/>
        <end position="869"/>
    </location>
</feature>
<dbReference type="Gene3D" id="1.25.40.20">
    <property type="entry name" value="Ankyrin repeat-containing domain"/>
    <property type="match status" value="1"/>
</dbReference>
<evidence type="ECO:0000256" key="6">
    <source>
        <dbReference type="PROSITE-ProRule" id="PRU00023"/>
    </source>
</evidence>
<dbReference type="GO" id="GO:0015205">
    <property type="term" value="F:nucleobase transmembrane transporter activity"/>
    <property type="evidence" value="ECO:0007669"/>
    <property type="project" value="TreeGrafter"/>
</dbReference>
<feature type="domain" description="Ion transport" evidence="9">
    <location>
        <begin position="817"/>
        <end position="1070"/>
    </location>
</feature>
<dbReference type="InterPro" id="IPR045225">
    <property type="entry name" value="Uracil/uridine/allantoin_perm"/>
</dbReference>
<dbReference type="InterPro" id="IPR001248">
    <property type="entry name" value="Pur-cyt_permease"/>
</dbReference>
<feature type="compositionally biased region" description="Basic and acidic residues" evidence="7">
    <location>
        <begin position="532"/>
        <end position="545"/>
    </location>
</feature>
<dbReference type="EMBL" id="CAJNRG010006888">
    <property type="protein sequence ID" value="CAF2089544.1"/>
    <property type="molecule type" value="Genomic_DNA"/>
</dbReference>
<dbReference type="NCBIfam" id="TIGR00800">
    <property type="entry name" value="ncs1"/>
    <property type="match status" value="1"/>
</dbReference>
<feature type="transmembrane region" description="Helical" evidence="8">
    <location>
        <begin position="371"/>
        <end position="389"/>
    </location>
</feature>
<dbReference type="PROSITE" id="PS50297">
    <property type="entry name" value="ANK_REP_REGION"/>
    <property type="match status" value="2"/>
</dbReference>
<keyword evidence="3 8" id="KW-0812">Transmembrane</keyword>
<dbReference type="InterPro" id="IPR012681">
    <property type="entry name" value="NCS1"/>
</dbReference>
<feature type="repeat" description="ANK" evidence="6">
    <location>
        <begin position="567"/>
        <end position="599"/>
    </location>
</feature>
<name>A0A816SVA2_9BILA</name>
<dbReference type="SMART" id="SM00248">
    <property type="entry name" value="ANK"/>
    <property type="match status" value="4"/>
</dbReference>
<evidence type="ECO:0000313" key="14">
    <source>
        <dbReference type="Proteomes" id="UP000663866"/>
    </source>
</evidence>
<sequence length="1337" mass="150368">MEMANFSVRSKSSSYNLSVELTNSQLYSEDLAPTPSPQRTWTIWNYAALWISMCHCLPTYALCGSLITGGMNWFQALVTIGIGNLIVLIPILLIAQPGTKYGIPFPVLARSAFGTYGANVPAMLRGLVACGWLGINVFLGGEALKTFVIAVWPGYENVGQNFTFLGLSMPSWLTFGLCLLIHIIIIYCGMEAVKKFENWAAPIVLIMAAILLVWLVVKAKGLGSMLKKPSKFQTFHEFWIIFIPSLTSTIGFWSTLALNIPDFTRYGRSQRDQILGQSLGLPITMLIFSAMAVIITSTAQDVLVNATGNLWDPVYLLAVITSPTRAFFSTPMRIIIAIASLLGILIATVSVNIAANVVSPANDFANLCPKYISFKTGGLITCILSVVIMPWKLLSSSEEYVFTWLIGYSALLGPIAGIIIGDYYLLKRRKLEIAELYCDTYPLYSSRAMNWIAMLSLAVGIAPNMPGFIRSLQLDHNREKTVFDRIYIYAWFIGLLLAGFAIRIPHTALLDVFGRPVAINSQDFHRISNPHCSEKNSTHNHHEQNSKGVNSTGLIVKPQNAYRLTVIGETPLHIAIFYNDISSVQLLVKHNADVNQRVIGDFYPSEHIRSKDETKNGKANESKQVFHRNATSQKNISLKNANPETTAYYGEYPLAFAAAFGYKEIYDYLIDNGSDPNMQDTYGNTVLHMLVIRDRSEMFNHAIRHPVKKALTDICNNEGLTPLTLAAKLGRKELFLQCLELSHVEIWRYSNIKCCTYPLRGIDTIADGGHIDSNSSLMSIVSGKTENHLDMLDNMLIERLLNDKWSTFARVNFVRQLILLCVHLFFLSTAVFLRNPKDEQLLVKKIFCHIAEVCVLCGCIISIFALLAKEIYLQGFNSYLQNLKSYPEKLLFQCSCILIIVAVPFRILYLVTKNIAFGYVEDGLVSLAVPGTFLYFLFFGRIYALTGAFIVMIFEMITGDIATFGVIYVIVITAFGQVFYLLFRDTSEGGNCLQLSPNDTCEVENMCSFKNFEAWMTMVHFTMGEFDFSRFDSTHYSYLVKILFIVFMILTPILLLNMLIASMGNTYQRIITISEKERIRQWAQLVLTIERSCSAKKRFNYQGVYAIGADDKRDIMVIKRVTKSKAAQRKGAISNWKRVGKLVLYLLKEQQTTAEYVRLRRVSHQSVVLKPKAQFDHMLETLAWERDIDLSGPKALSGSNQNLNLASTQLAPDLISIDSRLSSPPPPQFVTNEYPIPSSIPQRFPANRKPICRSELAELRSRASFVDYEDLEIFHHERPLTTAQQPIRRASMMPVDADGYKDLLLDVDNKQKKTNRFMFRGTSNTSIKSKTSETTLC</sequence>
<dbReference type="InterPro" id="IPR036770">
    <property type="entry name" value="Ankyrin_rpt-contain_sf"/>
</dbReference>
<feature type="transmembrane region" description="Helical" evidence="8">
    <location>
        <begin position="238"/>
        <end position="259"/>
    </location>
</feature>
<dbReference type="SUPFAM" id="SSF48403">
    <property type="entry name" value="Ankyrin repeat"/>
    <property type="match status" value="1"/>
</dbReference>
<feature type="transmembrane region" description="Helical" evidence="8">
    <location>
        <begin position="73"/>
        <end position="95"/>
    </location>
</feature>
<feature type="compositionally biased region" description="Basic and acidic residues" evidence="7">
    <location>
        <begin position="609"/>
        <end position="621"/>
    </location>
</feature>
<evidence type="ECO:0000313" key="13">
    <source>
        <dbReference type="EMBL" id="CAF3908807.1"/>
    </source>
</evidence>
<evidence type="ECO:0000256" key="5">
    <source>
        <dbReference type="ARBA" id="ARBA00023136"/>
    </source>
</evidence>
<evidence type="ECO:0000256" key="1">
    <source>
        <dbReference type="ARBA" id="ARBA00004141"/>
    </source>
</evidence>
<keyword evidence="14" id="KW-1185">Reference proteome</keyword>
<feature type="transmembrane region" description="Helical" evidence="8">
    <location>
        <begin position="43"/>
        <end position="67"/>
    </location>
</feature>
<evidence type="ECO:0000256" key="3">
    <source>
        <dbReference type="ARBA" id="ARBA00022692"/>
    </source>
</evidence>
<evidence type="ECO:0000256" key="2">
    <source>
        <dbReference type="ARBA" id="ARBA00008974"/>
    </source>
</evidence>
<feature type="transmembrane region" description="Helical" evidence="8">
    <location>
        <begin position="334"/>
        <end position="359"/>
    </location>
</feature>
<dbReference type="Pfam" id="PF02133">
    <property type="entry name" value="Transp_cyt_pur"/>
    <property type="match status" value="1"/>
</dbReference>
<dbReference type="Pfam" id="PF00023">
    <property type="entry name" value="Ank"/>
    <property type="match status" value="1"/>
</dbReference>
<evidence type="ECO:0000256" key="8">
    <source>
        <dbReference type="SAM" id="Phobius"/>
    </source>
</evidence>
<feature type="transmembrane region" description="Helical" evidence="8">
    <location>
        <begin position="401"/>
        <end position="426"/>
    </location>
</feature>
<dbReference type="PANTHER" id="PTHR30618:SF0">
    <property type="entry name" value="PURINE-URACIL PERMEASE NCS1"/>
    <property type="match status" value="1"/>
</dbReference>
<comment type="similarity">
    <text evidence="2">Belongs to the purine-cytosine permease (2.A.39) family.</text>
</comment>
<evidence type="ECO:0000313" key="12">
    <source>
        <dbReference type="EMBL" id="CAF3765170.1"/>
    </source>
</evidence>
<evidence type="ECO:0000256" key="7">
    <source>
        <dbReference type="SAM" id="MobiDB-lite"/>
    </source>
</evidence>
<feature type="transmembrane region" description="Helical" evidence="8">
    <location>
        <begin position="486"/>
        <end position="505"/>
    </location>
</feature>
<dbReference type="EMBL" id="CAJNRF010009504">
    <property type="protein sequence ID" value="CAF2111175.1"/>
    <property type="molecule type" value="Genomic_DNA"/>
</dbReference>
<dbReference type="PANTHER" id="PTHR30618">
    <property type="entry name" value="NCS1 FAMILY PURINE/PYRIMIDINE TRANSPORTER"/>
    <property type="match status" value="1"/>
</dbReference>
<comment type="subcellular location">
    <subcellularLocation>
        <location evidence="1">Membrane</location>
        <topology evidence="1">Multi-pass membrane protein</topology>
    </subcellularLocation>
</comment>
<feature type="transmembrane region" description="Helical" evidence="8">
    <location>
        <begin position="813"/>
        <end position="834"/>
    </location>
</feature>
<dbReference type="CDD" id="cd11485">
    <property type="entry name" value="SLC-NCS1sbd_YbbW-like"/>
    <property type="match status" value="1"/>
</dbReference>
<feature type="transmembrane region" description="Helical" evidence="8">
    <location>
        <begin position="1038"/>
        <end position="1060"/>
    </location>
</feature>
<feature type="compositionally biased region" description="Polar residues" evidence="7">
    <location>
        <begin position="622"/>
        <end position="638"/>
    </location>
</feature>
<feature type="repeat" description="ANK" evidence="6">
    <location>
        <begin position="649"/>
        <end position="681"/>
    </location>
</feature>
<dbReference type="Proteomes" id="UP000663842">
    <property type="component" value="Unassembled WGS sequence"/>
</dbReference>
<accession>A0A816SVA2</accession>
<dbReference type="InterPro" id="IPR002110">
    <property type="entry name" value="Ankyrin_rpt"/>
</dbReference>
<keyword evidence="5 8" id="KW-0472">Membrane</keyword>
<proteinExistence type="inferred from homology"/>
<comment type="caution">
    <text evidence="10">The sequence shown here is derived from an EMBL/GenBank/DDBJ whole genome shotgun (WGS) entry which is preliminary data.</text>
</comment>
<feature type="region of interest" description="Disordered" evidence="7">
    <location>
        <begin position="532"/>
        <end position="551"/>
    </location>
</feature>
<keyword evidence="6" id="KW-0040">ANK repeat</keyword>
<evidence type="ECO:0000256" key="4">
    <source>
        <dbReference type="ARBA" id="ARBA00022989"/>
    </source>
</evidence>
<feature type="transmembrane region" description="Helical" evidence="8">
    <location>
        <begin position="199"/>
        <end position="217"/>
    </location>
</feature>
<evidence type="ECO:0000259" key="9">
    <source>
        <dbReference type="Pfam" id="PF00520"/>
    </source>
</evidence>
<feature type="transmembrane region" description="Helical" evidence="8">
    <location>
        <begin position="164"/>
        <end position="187"/>
    </location>
</feature>
<feature type="transmembrane region" description="Helical" evidence="8">
    <location>
        <begin position="890"/>
        <end position="912"/>
    </location>
</feature>
<feature type="region of interest" description="Disordered" evidence="7">
    <location>
        <begin position="609"/>
        <end position="638"/>
    </location>
</feature>
<feature type="transmembrane region" description="Helical" evidence="8">
    <location>
        <begin position="133"/>
        <end position="152"/>
    </location>
</feature>
<feature type="transmembrane region" description="Helical" evidence="8">
    <location>
        <begin position="961"/>
        <end position="983"/>
    </location>
</feature>
<protein>
    <recommendedName>
        <fullName evidence="9">Ion transport domain-containing protein</fullName>
    </recommendedName>
</protein>
<organism evidence="10 15">
    <name type="scientific">Rotaria magnacalcarata</name>
    <dbReference type="NCBI Taxonomy" id="392030"/>
    <lineage>
        <taxon>Eukaryota</taxon>
        <taxon>Metazoa</taxon>
        <taxon>Spiralia</taxon>
        <taxon>Gnathifera</taxon>
        <taxon>Rotifera</taxon>
        <taxon>Eurotatoria</taxon>
        <taxon>Bdelloidea</taxon>
        <taxon>Philodinida</taxon>
        <taxon>Philodinidae</taxon>
        <taxon>Rotaria</taxon>
    </lineage>
</organism>
<feature type="transmembrane region" description="Helical" evidence="8">
    <location>
        <begin position="279"/>
        <end position="298"/>
    </location>
</feature>
<dbReference type="EMBL" id="CAJOBF010001068">
    <property type="protein sequence ID" value="CAF3908807.1"/>
    <property type="molecule type" value="Genomic_DNA"/>
</dbReference>
<dbReference type="Pfam" id="PF00520">
    <property type="entry name" value="Ion_trans"/>
    <property type="match status" value="1"/>
</dbReference>
<reference evidence="10" key="1">
    <citation type="submission" date="2021-02" db="EMBL/GenBank/DDBJ databases">
        <authorList>
            <person name="Nowell W R."/>
        </authorList>
    </citation>
    <scope>NUCLEOTIDE SEQUENCE</scope>
</reference>
<dbReference type="Proteomes" id="UP000663866">
    <property type="component" value="Unassembled WGS sequence"/>
</dbReference>
<dbReference type="PROSITE" id="PS50088">
    <property type="entry name" value="ANK_REPEAT"/>
    <property type="match status" value="2"/>
</dbReference>
<dbReference type="Proteomes" id="UP000663856">
    <property type="component" value="Unassembled WGS sequence"/>
</dbReference>
<dbReference type="Pfam" id="PF12796">
    <property type="entry name" value="Ank_2"/>
    <property type="match status" value="1"/>
</dbReference>
<dbReference type="InterPro" id="IPR005821">
    <property type="entry name" value="Ion_trans_dom"/>
</dbReference>